<proteinExistence type="predicted"/>
<dbReference type="AlphaFoldDB" id="A0A2X0NX92"/>
<gene>
    <name evidence="1" type="primary">BQ5605_C015g07796</name>
    <name evidence="1" type="ORF">BQ5605_C015G07796</name>
</gene>
<evidence type="ECO:0000313" key="1">
    <source>
        <dbReference type="EMBL" id="SGY17503.1"/>
    </source>
</evidence>
<organism evidence="1 2">
    <name type="scientific">Microbotryum silenes-dioicae</name>
    <dbReference type="NCBI Taxonomy" id="796604"/>
    <lineage>
        <taxon>Eukaryota</taxon>
        <taxon>Fungi</taxon>
        <taxon>Dikarya</taxon>
        <taxon>Basidiomycota</taxon>
        <taxon>Pucciniomycotina</taxon>
        <taxon>Microbotryomycetes</taxon>
        <taxon>Microbotryales</taxon>
        <taxon>Microbotryaceae</taxon>
        <taxon>Microbotryum</taxon>
    </lineage>
</organism>
<evidence type="ECO:0000313" key="2">
    <source>
        <dbReference type="Proteomes" id="UP000249464"/>
    </source>
</evidence>
<protein>
    <submittedName>
        <fullName evidence="1">BQ5605_C015g07796 protein</fullName>
    </submittedName>
</protein>
<keyword evidence="2" id="KW-1185">Reference proteome</keyword>
<sequence length="61" mass="7078">MRSFKTELQVDHRGSEGCRVGRRTRRETYLPWSSVGELGNTIQVATDGRHEWAILWMADET</sequence>
<reference evidence="1 2" key="1">
    <citation type="submission" date="2016-11" db="EMBL/GenBank/DDBJ databases">
        <authorList>
            <person name="Jaros S."/>
            <person name="Januszkiewicz K."/>
            <person name="Wedrychowicz H."/>
        </authorList>
    </citation>
    <scope>NUCLEOTIDE SEQUENCE [LARGE SCALE GENOMIC DNA]</scope>
</reference>
<dbReference type="EMBL" id="FQNC01000015">
    <property type="protein sequence ID" value="SGY17503.1"/>
    <property type="molecule type" value="Genomic_DNA"/>
</dbReference>
<dbReference type="Proteomes" id="UP000249464">
    <property type="component" value="Unassembled WGS sequence"/>
</dbReference>
<name>A0A2X0NX92_9BASI</name>
<accession>A0A2X0NX92</accession>